<organism evidence="2 3">
    <name type="scientific">Vespula germanica</name>
    <name type="common">German yellow jacket</name>
    <name type="synonym">Paravespula germanica</name>
    <dbReference type="NCBI Taxonomy" id="30212"/>
    <lineage>
        <taxon>Eukaryota</taxon>
        <taxon>Metazoa</taxon>
        <taxon>Ecdysozoa</taxon>
        <taxon>Arthropoda</taxon>
        <taxon>Hexapoda</taxon>
        <taxon>Insecta</taxon>
        <taxon>Pterygota</taxon>
        <taxon>Neoptera</taxon>
        <taxon>Endopterygota</taxon>
        <taxon>Hymenoptera</taxon>
        <taxon>Apocrita</taxon>
        <taxon>Aculeata</taxon>
        <taxon>Vespoidea</taxon>
        <taxon>Vespidae</taxon>
        <taxon>Vespinae</taxon>
        <taxon>Vespula</taxon>
    </lineage>
</organism>
<gene>
    <name evidence="2" type="ORF">HZH68_016202</name>
</gene>
<feature type="region of interest" description="Disordered" evidence="1">
    <location>
        <begin position="1"/>
        <end position="36"/>
    </location>
</feature>
<evidence type="ECO:0000313" key="2">
    <source>
        <dbReference type="EMBL" id="KAF7380337.1"/>
    </source>
</evidence>
<name>A0A834J4C8_VESGE</name>
<evidence type="ECO:0000256" key="1">
    <source>
        <dbReference type="SAM" id="MobiDB-lite"/>
    </source>
</evidence>
<evidence type="ECO:0000313" key="3">
    <source>
        <dbReference type="Proteomes" id="UP000617340"/>
    </source>
</evidence>
<protein>
    <submittedName>
        <fullName evidence="2">Uncharacterized protein</fullName>
    </submittedName>
</protein>
<dbReference type="EMBL" id="JACSDZ010000023">
    <property type="protein sequence ID" value="KAF7380337.1"/>
    <property type="molecule type" value="Genomic_DNA"/>
</dbReference>
<comment type="caution">
    <text evidence="2">The sequence shown here is derived from an EMBL/GenBank/DDBJ whole genome shotgun (WGS) entry which is preliminary data.</text>
</comment>
<feature type="compositionally biased region" description="Acidic residues" evidence="1">
    <location>
        <begin position="17"/>
        <end position="33"/>
    </location>
</feature>
<dbReference type="AlphaFoldDB" id="A0A834J4C8"/>
<dbReference type="Proteomes" id="UP000617340">
    <property type="component" value="Unassembled WGS sequence"/>
</dbReference>
<sequence>MVISNDSKRKDFGIKAEDEEEVEGVTGDEEVDVDGNFNSNQADVGLWSTIAILELNSNVPNTVYRKDEVKWIIVIYRE</sequence>
<accession>A0A834J4C8</accession>
<feature type="compositionally biased region" description="Basic and acidic residues" evidence="1">
    <location>
        <begin position="1"/>
        <end position="16"/>
    </location>
</feature>
<proteinExistence type="predicted"/>
<keyword evidence="3" id="KW-1185">Reference proteome</keyword>
<reference evidence="2" key="1">
    <citation type="journal article" date="2020" name="G3 (Bethesda)">
        <title>High-Quality Assemblies for Three Invasive Social Wasps from the &lt;i&gt;Vespula&lt;/i&gt; Genus.</title>
        <authorList>
            <person name="Harrop T.W.R."/>
            <person name="Guhlin J."/>
            <person name="McLaughlin G.M."/>
            <person name="Permina E."/>
            <person name="Stockwell P."/>
            <person name="Gilligan J."/>
            <person name="Le Lec M.F."/>
            <person name="Gruber M.A.M."/>
            <person name="Quinn O."/>
            <person name="Lovegrove M."/>
            <person name="Duncan E.J."/>
            <person name="Remnant E.J."/>
            <person name="Van Eeckhoven J."/>
            <person name="Graham B."/>
            <person name="Knapp R.A."/>
            <person name="Langford K.W."/>
            <person name="Kronenberg Z."/>
            <person name="Press M.O."/>
            <person name="Eacker S.M."/>
            <person name="Wilson-Rankin E.E."/>
            <person name="Purcell J."/>
            <person name="Lester P.J."/>
            <person name="Dearden P.K."/>
        </authorList>
    </citation>
    <scope>NUCLEOTIDE SEQUENCE</scope>
    <source>
        <strain evidence="2">Linc-1</strain>
    </source>
</reference>